<dbReference type="Pfam" id="PF12728">
    <property type="entry name" value="HTH_17"/>
    <property type="match status" value="1"/>
</dbReference>
<dbReference type="RefSeq" id="WP_069441659.1">
    <property type="nucleotide sequence ID" value="NZ_LPWF01000024.1"/>
</dbReference>
<dbReference type="SUPFAM" id="SSF46955">
    <property type="entry name" value="Putative DNA-binding domain"/>
    <property type="match status" value="1"/>
</dbReference>
<dbReference type="STRING" id="1774969.AUC69_01650"/>
<proteinExistence type="predicted"/>
<evidence type="ECO:0000313" key="4">
    <source>
        <dbReference type="EMBL" id="ODR97838.1"/>
    </source>
</evidence>
<feature type="domain" description="Helix-turn-helix" evidence="3">
    <location>
        <begin position="7"/>
        <end position="56"/>
    </location>
</feature>
<dbReference type="InterPro" id="IPR010093">
    <property type="entry name" value="SinI_DNA-bd"/>
</dbReference>
<dbReference type="InterPro" id="IPR009061">
    <property type="entry name" value="DNA-bd_dom_put_sf"/>
</dbReference>
<organism evidence="4 5">
    <name type="scientific">Methyloceanibacter superfactus</name>
    <dbReference type="NCBI Taxonomy" id="1774969"/>
    <lineage>
        <taxon>Bacteria</taxon>
        <taxon>Pseudomonadati</taxon>
        <taxon>Pseudomonadota</taxon>
        <taxon>Alphaproteobacteria</taxon>
        <taxon>Hyphomicrobiales</taxon>
        <taxon>Hyphomicrobiaceae</taxon>
        <taxon>Methyloceanibacter</taxon>
    </lineage>
</organism>
<dbReference type="NCBIfam" id="TIGR01764">
    <property type="entry name" value="excise"/>
    <property type="match status" value="1"/>
</dbReference>
<dbReference type="SUPFAM" id="SSF52242">
    <property type="entry name" value="Cobalamin (vitamin B12)-binding domain"/>
    <property type="match status" value="1"/>
</dbReference>
<dbReference type="InterPro" id="IPR036594">
    <property type="entry name" value="Meth_synthase_dom"/>
</dbReference>
<dbReference type="InterPro" id="IPR036724">
    <property type="entry name" value="Cobalamin-bd_sf"/>
</dbReference>
<name>A0A1E3VWB7_9HYPH</name>
<dbReference type="Proteomes" id="UP000094472">
    <property type="component" value="Unassembled WGS sequence"/>
</dbReference>
<dbReference type="Gene3D" id="3.40.50.280">
    <property type="entry name" value="Cobalamin-binding domain"/>
    <property type="match status" value="1"/>
</dbReference>
<dbReference type="AlphaFoldDB" id="A0A1E3VWB7"/>
<feature type="region of interest" description="Disordered" evidence="1">
    <location>
        <begin position="227"/>
        <end position="257"/>
    </location>
</feature>
<sequence>MSELMVSAGEAARRLGVAPATIQRWVNSGVLHAERTPGGHRRIYVTELRRLIAANRPATLSGPVADWYDVLMTGDPIKVKTALIASRLETGRWADTADEVAAAIAEIGRRWEAGACQIFEEHAATEALRRAAAACAADMRYAGDAPTAALFTIENERHTLGLALAELVLAEAGWRPIWIGEGLPADELAPLFAKFAPRLALVSASAASRPTAVACYQARLMKPRPTRAFGSSLPVAPPGGTKPGRRESSPSRTCLRL</sequence>
<dbReference type="InterPro" id="IPR041657">
    <property type="entry name" value="HTH_17"/>
</dbReference>
<dbReference type="CDD" id="cd04762">
    <property type="entry name" value="HTH_MerR-trunc"/>
    <property type="match status" value="1"/>
</dbReference>
<dbReference type="GO" id="GO:0031419">
    <property type="term" value="F:cobalamin binding"/>
    <property type="evidence" value="ECO:0007669"/>
    <property type="project" value="InterPro"/>
</dbReference>
<dbReference type="OrthoDB" id="315417at2"/>
<reference evidence="4 5" key="1">
    <citation type="journal article" date="2016" name="Environ. Microbiol.">
        <title>New Methyloceanibacter diversity from North Sea sediments includes methanotroph containing solely the soluble methane monooxygenase.</title>
        <authorList>
            <person name="Vekeman B."/>
            <person name="Kerckhof F.M."/>
            <person name="Cremers G."/>
            <person name="de Vos P."/>
            <person name="Vandamme P."/>
            <person name="Boon N."/>
            <person name="Op den Camp H.J."/>
            <person name="Heylen K."/>
        </authorList>
    </citation>
    <scope>NUCLEOTIDE SEQUENCE [LARGE SCALE GENOMIC DNA]</scope>
    <source>
        <strain evidence="4 5">R-67175</strain>
    </source>
</reference>
<evidence type="ECO:0000259" key="2">
    <source>
        <dbReference type="Pfam" id="PF02607"/>
    </source>
</evidence>
<dbReference type="EMBL" id="LPWF01000024">
    <property type="protein sequence ID" value="ODR97838.1"/>
    <property type="molecule type" value="Genomic_DNA"/>
</dbReference>
<evidence type="ECO:0000313" key="5">
    <source>
        <dbReference type="Proteomes" id="UP000094472"/>
    </source>
</evidence>
<dbReference type="Gene3D" id="1.10.1660.10">
    <property type="match status" value="1"/>
</dbReference>
<dbReference type="GO" id="GO:0046872">
    <property type="term" value="F:metal ion binding"/>
    <property type="evidence" value="ECO:0007669"/>
    <property type="project" value="InterPro"/>
</dbReference>
<dbReference type="InterPro" id="IPR003759">
    <property type="entry name" value="Cbl-bd_cap"/>
</dbReference>
<feature type="domain" description="B12-binding N-terminal" evidence="2">
    <location>
        <begin position="100"/>
        <end position="134"/>
    </location>
</feature>
<evidence type="ECO:0000256" key="1">
    <source>
        <dbReference type="SAM" id="MobiDB-lite"/>
    </source>
</evidence>
<dbReference type="Pfam" id="PF02607">
    <property type="entry name" value="B12-binding_2"/>
    <property type="match status" value="1"/>
</dbReference>
<evidence type="ECO:0008006" key="6">
    <source>
        <dbReference type="Google" id="ProtNLM"/>
    </source>
</evidence>
<comment type="caution">
    <text evidence="4">The sequence shown here is derived from an EMBL/GenBank/DDBJ whole genome shotgun (WGS) entry which is preliminary data.</text>
</comment>
<gene>
    <name evidence="4" type="ORF">AUC69_01650</name>
</gene>
<keyword evidence="5" id="KW-1185">Reference proteome</keyword>
<accession>A0A1E3VWB7</accession>
<dbReference type="Gene3D" id="1.10.1240.10">
    <property type="entry name" value="Methionine synthase domain"/>
    <property type="match status" value="1"/>
</dbReference>
<evidence type="ECO:0000259" key="3">
    <source>
        <dbReference type="Pfam" id="PF12728"/>
    </source>
</evidence>
<protein>
    <recommendedName>
        <fullName evidence="6">Helix-turn-helix domain-containing protein</fullName>
    </recommendedName>
</protein>
<dbReference type="GO" id="GO:0003677">
    <property type="term" value="F:DNA binding"/>
    <property type="evidence" value="ECO:0007669"/>
    <property type="project" value="InterPro"/>
</dbReference>